<dbReference type="OrthoDB" id="2788229at2759"/>
<sequence length="258" mass="29372">MQSSLFRIPPELTDSIIDKISPTDALTLQSCALVSRNWRVKSQSRLFHKHLFLYTCRPQRDYKEDTLKYIEEFFDTCSSSHIMNAVEGITIPRFALLKIHGFKNLETLSILHLDGSDDRIFTEKDCPSALIRQNPRLNKFELYGGYFDMSFLGAALVELDSHKPPLFELRLERCHFTKKSNLAPFEYIFNQVKLVVRSVTNLDTFVTGLNLEGLSDIVVAEGPGKCGELDHLLNKYGKHIRYLTVEGLHLGIGSSTSN</sequence>
<dbReference type="SUPFAM" id="SSF81383">
    <property type="entry name" value="F-box domain"/>
    <property type="match status" value="1"/>
</dbReference>
<reference evidence="2 3" key="1">
    <citation type="journal article" date="2019" name="Nat. Ecol. Evol.">
        <title>Megaphylogeny resolves global patterns of mushroom evolution.</title>
        <authorList>
            <person name="Varga T."/>
            <person name="Krizsan K."/>
            <person name="Foldi C."/>
            <person name="Dima B."/>
            <person name="Sanchez-Garcia M."/>
            <person name="Sanchez-Ramirez S."/>
            <person name="Szollosi G.J."/>
            <person name="Szarkandi J.G."/>
            <person name="Papp V."/>
            <person name="Albert L."/>
            <person name="Andreopoulos W."/>
            <person name="Angelini C."/>
            <person name="Antonin V."/>
            <person name="Barry K.W."/>
            <person name="Bougher N.L."/>
            <person name="Buchanan P."/>
            <person name="Buyck B."/>
            <person name="Bense V."/>
            <person name="Catcheside P."/>
            <person name="Chovatia M."/>
            <person name="Cooper J."/>
            <person name="Damon W."/>
            <person name="Desjardin D."/>
            <person name="Finy P."/>
            <person name="Geml J."/>
            <person name="Haridas S."/>
            <person name="Hughes K."/>
            <person name="Justo A."/>
            <person name="Karasinski D."/>
            <person name="Kautmanova I."/>
            <person name="Kiss B."/>
            <person name="Kocsube S."/>
            <person name="Kotiranta H."/>
            <person name="LaButti K.M."/>
            <person name="Lechner B.E."/>
            <person name="Liimatainen K."/>
            <person name="Lipzen A."/>
            <person name="Lukacs Z."/>
            <person name="Mihaltcheva S."/>
            <person name="Morgado L.N."/>
            <person name="Niskanen T."/>
            <person name="Noordeloos M.E."/>
            <person name="Ohm R.A."/>
            <person name="Ortiz-Santana B."/>
            <person name="Ovrebo C."/>
            <person name="Racz N."/>
            <person name="Riley R."/>
            <person name="Savchenko A."/>
            <person name="Shiryaev A."/>
            <person name="Soop K."/>
            <person name="Spirin V."/>
            <person name="Szebenyi C."/>
            <person name="Tomsovsky M."/>
            <person name="Tulloss R.E."/>
            <person name="Uehling J."/>
            <person name="Grigoriev I.V."/>
            <person name="Vagvolgyi C."/>
            <person name="Papp T."/>
            <person name="Martin F.M."/>
            <person name="Miettinen O."/>
            <person name="Hibbett D.S."/>
            <person name="Nagy L.G."/>
        </authorList>
    </citation>
    <scope>NUCLEOTIDE SEQUENCE [LARGE SCALE GENOMIC DNA]</scope>
    <source>
        <strain evidence="2 3">CBS 962.96</strain>
    </source>
</reference>
<proteinExistence type="predicted"/>
<evidence type="ECO:0000313" key="2">
    <source>
        <dbReference type="EMBL" id="THU75278.1"/>
    </source>
</evidence>
<name>A0A4S8KJK6_DENBC</name>
<protein>
    <recommendedName>
        <fullName evidence="1">F-box domain-containing protein</fullName>
    </recommendedName>
</protein>
<gene>
    <name evidence="2" type="ORF">K435DRAFT_881183</name>
</gene>
<keyword evidence="3" id="KW-1185">Reference proteome</keyword>
<feature type="domain" description="F-box" evidence="1">
    <location>
        <begin position="2"/>
        <end position="50"/>
    </location>
</feature>
<dbReference type="Pfam" id="PF00646">
    <property type="entry name" value="F-box"/>
    <property type="match status" value="1"/>
</dbReference>
<dbReference type="PROSITE" id="PS50181">
    <property type="entry name" value="FBOX"/>
    <property type="match status" value="1"/>
</dbReference>
<organism evidence="2 3">
    <name type="scientific">Dendrothele bispora (strain CBS 962.96)</name>
    <dbReference type="NCBI Taxonomy" id="1314807"/>
    <lineage>
        <taxon>Eukaryota</taxon>
        <taxon>Fungi</taxon>
        <taxon>Dikarya</taxon>
        <taxon>Basidiomycota</taxon>
        <taxon>Agaricomycotina</taxon>
        <taxon>Agaricomycetes</taxon>
        <taxon>Agaricomycetidae</taxon>
        <taxon>Agaricales</taxon>
        <taxon>Agaricales incertae sedis</taxon>
        <taxon>Dendrothele</taxon>
    </lineage>
</organism>
<dbReference type="InterPro" id="IPR001810">
    <property type="entry name" value="F-box_dom"/>
</dbReference>
<dbReference type="InterPro" id="IPR036047">
    <property type="entry name" value="F-box-like_dom_sf"/>
</dbReference>
<dbReference type="AlphaFoldDB" id="A0A4S8KJK6"/>
<evidence type="ECO:0000259" key="1">
    <source>
        <dbReference type="PROSITE" id="PS50181"/>
    </source>
</evidence>
<dbReference type="Proteomes" id="UP000297245">
    <property type="component" value="Unassembled WGS sequence"/>
</dbReference>
<dbReference type="EMBL" id="ML182484">
    <property type="protein sequence ID" value="THU75278.1"/>
    <property type="molecule type" value="Genomic_DNA"/>
</dbReference>
<accession>A0A4S8KJK6</accession>
<evidence type="ECO:0000313" key="3">
    <source>
        <dbReference type="Proteomes" id="UP000297245"/>
    </source>
</evidence>